<evidence type="ECO:0000313" key="2">
    <source>
        <dbReference type="Proteomes" id="UP001230649"/>
    </source>
</evidence>
<organism evidence="1 2">
    <name type="scientific">Naganishia adeliensis</name>
    <dbReference type="NCBI Taxonomy" id="92952"/>
    <lineage>
        <taxon>Eukaryota</taxon>
        <taxon>Fungi</taxon>
        <taxon>Dikarya</taxon>
        <taxon>Basidiomycota</taxon>
        <taxon>Agaricomycotina</taxon>
        <taxon>Tremellomycetes</taxon>
        <taxon>Filobasidiales</taxon>
        <taxon>Filobasidiaceae</taxon>
        <taxon>Naganishia</taxon>
    </lineage>
</organism>
<name>A0ACC2VGN6_9TREE</name>
<dbReference type="EMBL" id="JASBWS010000091">
    <property type="protein sequence ID" value="KAJ9098560.1"/>
    <property type="molecule type" value="Genomic_DNA"/>
</dbReference>
<protein>
    <submittedName>
        <fullName evidence="1">Uncharacterized protein</fullName>
    </submittedName>
</protein>
<dbReference type="Proteomes" id="UP001230649">
    <property type="component" value="Unassembled WGS sequence"/>
</dbReference>
<comment type="caution">
    <text evidence="1">The sequence shown here is derived from an EMBL/GenBank/DDBJ whole genome shotgun (WGS) entry which is preliminary data.</text>
</comment>
<accession>A0ACC2VGN6</accession>
<reference evidence="1" key="1">
    <citation type="submission" date="2023-04" db="EMBL/GenBank/DDBJ databases">
        <title>Draft Genome sequencing of Naganishia species isolated from polar environments using Oxford Nanopore Technology.</title>
        <authorList>
            <person name="Leo P."/>
            <person name="Venkateswaran K."/>
        </authorList>
    </citation>
    <scope>NUCLEOTIDE SEQUENCE</scope>
    <source>
        <strain evidence="1">MNA-CCFEE 5262</strain>
    </source>
</reference>
<proteinExistence type="predicted"/>
<sequence>MSSDNTQTDYKFEGWAGLSKDATDGKMQFQSFEPKKWDEDDVDVRIQYCGICGTDISALEGEFGPLPKEGSVCGHEGVGEVVRVGSKVEGGLKVGDIVGIGIQSDSCRECEWCKNGEENVRAKQIVAFNRPYRRGNAGAARSISKGAFAKYWRGPSRFAIRIPSEMDPASVAPMFCGGVTMFSPLLQYGAGTTAKRVGIIGIGGLGHFGVIFASKMGAEVTAISRGDNKKEDAMKLGATKYIATGSDIKKGISGHERSLDLIICTINPDHLPVNDYLPLLRPNGTFVLVGLVPEPLSIRSFSLILSQVKVAGSNIGSPATMRKMFNFAVQHDIGTKKSPSPYIQKYNMDDINQALPDFKAGKPRYRFVLVNTDNGAKL</sequence>
<keyword evidence="2" id="KW-1185">Reference proteome</keyword>
<evidence type="ECO:0000313" key="1">
    <source>
        <dbReference type="EMBL" id="KAJ9098560.1"/>
    </source>
</evidence>
<gene>
    <name evidence="1" type="ORF">QFC20_005902</name>
</gene>